<dbReference type="RefSeq" id="WP_078054581.1">
    <property type="nucleotide sequence ID" value="NZ_MRAE01000012.1"/>
</dbReference>
<sequence length="77" mass="9252">MNNEVMELKINEHCEMLKEHDKRLDSIEQSQSEFKVEIKNLCKDIQNLTIVMKWFMGIWVTSLLGFFFYAIQYGVFK</sequence>
<accession>A0A1S9I974</accession>
<dbReference type="Proteomes" id="UP000190256">
    <property type="component" value="Unassembled WGS sequence"/>
</dbReference>
<organism evidence="2 3">
    <name type="scientific">Clostridium tepidum</name>
    <dbReference type="NCBI Taxonomy" id="1962263"/>
    <lineage>
        <taxon>Bacteria</taxon>
        <taxon>Bacillati</taxon>
        <taxon>Bacillota</taxon>
        <taxon>Clostridia</taxon>
        <taxon>Eubacteriales</taxon>
        <taxon>Clostridiaceae</taxon>
        <taxon>Clostridium</taxon>
    </lineage>
</organism>
<comment type="caution">
    <text evidence="2">The sequence shown here is derived from an EMBL/GenBank/DDBJ whole genome shotgun (WGS) entry which is preliminary data.</text>
</comment>
<feature type="transmembrane region" description="Helical" evidence="1">
    <location>
        <begin position="54"/>
        <end position="76"/>
    </location>
</feature>
<evidence type="ECO:0008006" key="4">
    <source>
        <dbReference type="Google" id="ProtNLM"/>
    </source>
</evidence>
<proteinExistence type="predicted"/>
<protein>
    <recommendedName>
        <fullName evidence="4">Hemolysin XhlA</fullName>
    </recommendedName>
</protein>
<dbReference type="EMBL" id="MRAE01000012">
    <property type="protein sequence ID" value="OOO66788.1"/>
    <property type="molecule type" value="Genomic_DNA"/>
</dbReference>
<dbReference type="InterPro" id="IPR019715">
    <property type="entry name" value="Haemolysin_XhlA"/>
</dbReference>
<keyword evidence="1" id="KW-1133">Transmembrane helix</keyword>
<keyword evidence="1" id="KW-0812">Transmembrane</keyword>
<reference evidence="2 3" key="1">
    <citation type="submission" date="2016-12" db="EMBL/GenBank/DDBJ databases">
        <title>Clostridium tepidum sp. nov., a close relative of Clostridium sporogenes and Clostridium botulinum Group I.</title>
        <authorList>
            <person name="Dobritsa A.P."/>
            <person name="Kutumbaka K.K."/>
            <person name="Werner K."/>
            <person name="Wiedmann M."/>
            <person name="Asmus A."/>
            <person name="Samadpour M."/>
        </authorList>
    </citation>
    <scope>NUCLEOTIDE SEQUENCE [LARGE SCALE GENOMIC DNA]</scope>
    <source>
        <strain evidence="2 3">IEH 97212</strain>
    </source>
</reference>
<keyword evidence="1" id="KW-0472">Membrane</keyword>
<gene>
    <name evidence="2" type="ORF">BS638_06585</name>
</gene>
<evidence type="ECO:0000313" key="2">
    <source>
        <dbReference type="EMBL" id="OOO66788.1"/>
    </source>
</evidence>
<name>A0A1S9I974_9CLOT</name>
<dbReference type="AlphaFoldDB" id="A0A1S9I974"/>
<evidence type="ECO:0000313" key="3">
    <source>
        <dbReference type="Proteomes" id="UP000190256"/>
    </source>
</evidence>
<evidence type="ECO:0000256" key="1">
    <source>
        <dbReference type="SAM" id="Phobius"/>
    </source>
</evidence>
<dbReference type="OrthoDB" id="1707681at2"/>
<dbReference type="Pfam" id="PF10779">
    <property type="entry name" value="XhlA"/>
    <property type="match status" value="1"/>
</dbReference>